<evidence type="ECO:0000313" key="3">
    <source>
        <dbReference type="Proteomes" id="UP000192333"/>
    </source>
</evidence>
<dbReference type="PANTHER" id="PTHR11735">
    <property type="entry name" value="TRNA N6-ADENOSINE THREONYLCARBAMOYLTRANSFERASE"/>
    <property type="match status" value="1"/>
</dbReference>
<organism evidence="2 3">
    <name type="scientific">Aquiflexum balticum DSM 16537</name>
    <dbReference type="NCBI Taxonomy" id="758820"/>
    <lineage>
        <taxon>Bacteria</taxon>
        <taxon>Pseudomonadati</taxon>
        <taxon>Bacteroidota</taxon>
        <taxon>Cytophagia</taxon>
        <taxon>Cytophagales</taxon>
        <taxon>Cyclobacteriaceae</taxon>
        <taxon>Aquiflexum</taxon>
    </lineage>
</organism>
<accession>A0A1W2H3V7</accession>
<dbReference type="GO" id="GO:0005829">
    <property type="term" value="C:cytosol"/>
    <property type="evidence" value="ECO:0007669"/>
    <property type="project" value="TreeGrafter"/>
</dbReference>
<dbReference type="STRING" id="758820.SAMN00777080_2227"/>
<gene>
    <name evidence="2" type="ORF">SAMN00777080_2227</name>
</gene>
<reference evidence="3" key="1">
    <citation type="submission" date="2017-04" db="EMBL/GenBank/DDBJ databases">
        <authorList>
            <person name="Varghese N."/>
            <person name="Submissions S."/>
        </authorList>
    </citation>
    <scope>NUCLEOTIDE SEQUENCE [LARGE SCALE GENOMIC DNA]</scope>
    <source>
        <strain evidence="3">DSM 16537</strain>
    </source>
</reference>
<dbReference type="InterPro" id="IPR043129">
    <property type="entry name" value="ATPase_NBD"/>
</dbReference>
<dbReference type="NCBIfam" id="TIGR03725">
    <property type="entry name" value="T6A_YeaZ"/>
    <property type="match status" value="1"/>
</dbReference>
<dbReference type="RefSeq" id="WP_084120506.1">
    <property type="nucleotide sequence ID" value="NZ_LT838813.1"/>
</dbReference>
<evidence type="ECO:0000259" key="1">
    <source>
        <dbReference type="Pfam" id="PF00814"/>
    </source>
</evidence>
<feature type="domain" description="Gcp-like" evidence="1">
    <location>
        <begin position="34"/>
        <end position="135"/>
    </location>
</feature>
<proteinExistence type="predicted"/>
<evidence type="ECO:0000313" key="2">
    <source>
        <dbReference type="EMBL" id="SMD43627.1"/>
    </source>
</evidence>
<dbReference type="Gene3D" id="3.30.420.40">
    <property type="match status" value="2"/>
</dbReference>
<protein>
    <submittedName>
        <fullName evidence="2">tRNA threonylcarbamoyladenosine biosynthesis protein TsaB</fullName>
    </submittedName>
</protein>
<dbReference type="Proteomes" id="UP000192333">
    <property type="component" value="Chromosome I"/>
</dbReference>
<keyword evidence="3" id="KW-1185">Reference proteome</keyword>
<dbReference type="CDD" id="cd24032">
    <property type="entry name" value="ASKHA_NBD_TsaB"/>
    <property type="match status" value="1"/>
</dbReference>
<dbReference type="AlphaFoldDB" id="A0A1W2H3V7"/>
<dbReference type="EMBL" id="LT838813">
    <property type="protein sequence ID" value="SMD43627.1"/>
    <property type="molecule type" value="Genomic_DNA"/>
</dbReference>
<dbReference type="InterPro" id="IPR000905">
    <property type="entry name" value="Gcp-like_dom"/>
</dbReference>
<dbReference type="SUPFAM" id="SSF53067">
    <property type="entry name" value="Actin-like ATPase domain"/>
    <property type="match status" value="2"/>
</dbReference>
<dbReference type="Pfam" id="PF00814">
    <property type="entry name" value="TsaD"/>
    <property type="match status" value="1"/>
</dbReference>
<name>A0A1W2H3V7_9BACT</name>
<dbReference type="OrthoDB" id="9784166at2"/>
<sequence length="229" mass="25197">MSLILSIETATAVCSVSLHQEGRLLGLHELDQENAHGKKLLLLIDDLFKYTNLNSSDLNAIAVSSGPGSYTGLRIGVSIAKGLAYAHNIPLISVDSLHAIAHPLIGITGKNDTVISMIDARRMEVYTSIFNSTGELIKGPYPLIIEDNPFMKYLNKGKVFFVGDGVGKLREVLEHENAVFPNLLSSSRAVGEIAYRKYLINEFVDTAYFEPNYLKDFKVIASKKNLLNI</sequence>
<dbReference type="InterPro" id="IPR022496">
    <property type="entry name" value="T6A_TsaB"/>
</dbReference>
<dbReference type="GO" id="GO:0002949">
    <property type="term" value="P:tRNA threonylcarbamoyladenosine modification"/>
    <property type="evidence" value="ECO:0007669"/>
    <property type="project" value="InterPro"/>
</dbReference>
<dbReference type="PANTHER" id="PTHR11735:SF11">
    <property type="entry name" value="TRNA THREONYLCARBAMOYLADENOSINE BIOSYNTHESIS PROTEIN TSAB"/>
    <property type="match status" value="1"/>
</dbReference>